<gene>
    <name evidence="1" type="ORF">TOI97_01410</name>
</gene>
<sequence length="191" mass="21507">MDNAPSLDNTDNEVIAAVRCWVETFVIGMNLCPFAKRELVKDRIRFVATAAVTEAHLLQVLQAELELLNTDAAIETTLLIHPQVLQDFYTYNNFLNVADALLVSLELEGVYQIASFHPDYQFGGTEQDDVENYTNRAPYPVLHILRESSIEQVIASYPSVDDIPERNIALMNALGRKYLQTVFKACLNRSA</sequence>
<proteinExistence type="predicted"/>
<dbReference type="Pfam" id="PF07209">
    <property type="entry name" value="DUF1415"/>
    <property type="match status" value="1"/>
</dbReference>
<dbReference type="EMBL" id="JAXIVU010000001">
    <property type="protein sequence ID" value="MDY7218241.1"/>
    <property type="molecule type" value="Genomic_DNA"/>
</dbReference>
<evidence type="ECO:0000313" key="1">
    <source>
        <dbReference type="EMBL" id="MDY7218241.1"/>
    </source>
</evidence>
<organism evidence="1 2">
    <name type="scientific">Denitrificimonas halotolerans</name>
    <dbReference type="NCBI Taxonomy" id="3098930"/>
    <lineage>
        <taxon>Bacteria</taxon>
        <taxon>Pseudomonadati</taxon>
        <taxon>Pseudomonadota</taxon>
        <taxon>Gammaproteobacteria</taxon>
        <taxon>Pseudomonadales</taxon>
        <taxon>Pseudomonadaceae</taxon>
        <taxon>Denitrificimonas</taxon>
    </lineage>
</organism>
<evidence type="ECO:0000313" key="2">
    <source>
        <dbReference type="Proteomes" id="UP001294570"/>
    </source>
</evidence>
<name>A0ABU5GMV4_9GAMM</name>
<accession>A0ABU5GMV4</accession>
<comment type="caution">
    <text evidence="1">The sequence shown here is derived from an EMBL/GenBank/DDBJ whole genome shotgun (WGS) entry which is preliminary data.</text>
</comment>
<dbReference type="RefSeq" id="WP_321552332.1">
    <property type="nucleotide sequence ID" value="NZ_JAXIVU010000001.1"/>
</dbReference>
<keyword evidence="2" id="KW-1185">Reference proteome</keyword>
<dbReference type="InterPro" id="IPR009858">
    <property type="entry name" value="DUF1415"/>
</dbReference>
<protein>
    <submittedName>
        <fullName evidence="1">DUF1415 domain-containing protein</fullName>
    </submittedName>
</protein>
<dbReference type="Proteomes" id="UP001294570">
    <property type="component" value="Unassembled WGS sequence"/>
</dbReference>
<reference evidence="1 2" key="1">
    <citation type="submission" date="2023-12" db="EMBL/GenBank/DDBJ databases">
        <title>Denitrificimonas halotolerans sp. nov.,a novel species isolated from landfill leachate.</title>
        <authorList>
            <person name="Wang S."/>
        </authorList>
    </citation>
    <scope>NUCLEOTIDE SEQUENCE [LARGE SCALE GENOMIC DNA]</scope>
    <source>
        <strain evidence="1 2">JX-1</strain>
    </source>
</reference>